<dbReference type="PANTHER" id="PTHR44688">
    <property type="entry name" value="DNA-BINDING TRANSCRIPTIONAL ACTIVATOR DEVR_DOSR"/>
    <property type="match status" value="1"/>
</dbReference>
<dbReference type="EMBL" id="JABANE010000040">
    <property type="protein sequence ID" value="NME69363.1"/>
    <property type="molecule type" value="Genomic_DNA"/>
</dbReference>
<keyword evidence="2" id="KW-0238">DNA-binding</keyword>
<dbReference type="InterPro" id="IPR016032">
    <property type="entry name" value="Sig_transdc_resp-reg_C-effctor"/>
</dbReference>
<accession>A0A7X9RV90</accession>
<dbReference type="PANTHER" id="PTHR44688:SF16">
    <property type="entry name" value="DNA-BINDING TRANSCRIPTIONAL ACTIVATOR DEVR_DOSR"/>
    <property type="match status" value="1"/>
</dbReference>
<organism evidence="5 6">
    <name type="scientific">Flammeovirga aprica JL-4</name>
    <dbReference type="NCBI Taxonomy" id="694437"/>
    <lineage>
        <taxon>Bacteria</taxon>
        <taxon>Pseudomonadati</taxon>
        <taxon>Bacteroidota</taxon>
        <taxon>Cytophagia</taxon>
        <taxon>Cytophagales</taxon>
        <taxon>Flammeovirgaceae</taxon>
        <taxon>Flammeovirga</taxon>
    </lineage>
</organism>
<dbReference type="PROSITE" id="PS50043">
    <property type="entry name" value="HTH_LUXR_2"/>
    <property type="match status" value="1"/>
</dbReference>
<dbReference type="Proteomes" id="UP000576082">
    <property type="component" value="Unassembled WGS sequence"/>
</dbReference>
<evidence type="ECO:0000256" key="2">
    <source>
        <dbReference type="ARBA" id="ARBA00023125"/>
    </source>
</evidence>
<keyword evidence="3" id="KW-0804">Transcription</keyword>
<keyword evidence="1" id="KW-0805">Transcription regulation</keyword>
<dbReference type="GO" id="GO:0006355">
    <property type="term" value="P:regulation of DNA-templated transcription"/>
    <property type="evidence" value="ECO:0007669"/>
    <property type="project" value="InterPro"/>
</dbReference>
<dbReference type="PRINTS" id="PR00038">
    <property type="entry name" value="HTHLUXR"/>
</dbReference>
<protein>
    <submittedName>
        <fullName evidence="5">Helix-turn-helix transcriptional regulator</fullName>
    </submittedName>
</protein>
<dbReference type="CDD" id="cd06170">
    <property type="entry name" value="LuxR_C_like"/>
    <property type="match status" value="1"/>
</dbReference>
<evidence type="ECO:0000259" key="4">
    <source>
        <dbReference type="PROSITE" id="PS50043"/>
    </source>
</evidence>
<feature type="domain" description="HTH luxR-type" evidence="4">
    <location>
        <begin position="113"/>
        <end position="178"/>
    </location>
</feature>
<dbReference type="InterPro" id="IPR036388">
    <property type="entry name" value="WH-like_DNA-bd_sf"/>
</dbReference>
<dbReference type="Pfam" id="PF00196">
    <property type="entry name" value="GerE"/>
    <property type="match status" value="1"/>
</dbReference>
<dbReference type="AlphaFoldDB" id="A0A7X9RV90"/>
<dbReference type="PROSITE" id="PS00622">
    <property type="entry name" value="HTH_LUXR_1"/>
    <property type="match status" value="1"/>
</dbReference>
<dbReference type="Gene3D" id="1.10.10.10">
    <property type="entry name" value="Winged helix-like DNA-binding domain superfamily/Winged helix DNA-binding domain"/>
    <property type="match status" value="1"/>
</dbReference>
<dbReference type="SUPFAM" id="SSF46894">
    <property type="entry name" value="C-terminal effector domain of the bipartite response regulators"/>
    <property type="match status" value="1"/>
</dbReference>
<comment type="caution">
    <text evidence="5">The sequence shown here is derived from an EMBL/GenBank/DDBJ whole genome shotgun (WGS) entry which is preliminary data.</text>
</comment>
<name>A0A7X9RV90_9BACT</name>
<dbReference type="InterPro" id="IPR000792">
    <property type="entry name" value="Tscrpt_reg_LuxR_C"/>
</dbReference>
<evidence type="ECO:0000256" key="3">
    <source>
        <dbReference type="ARBA" id="ARBA00023163"/>
    </source>
</evidence>
<dbReference type="RefSeq" id="WP_169657640.1">
    <property type="nucleotide sequence ID" value="NZ_JABANE010000040.1"/>
</dbReference>
<dbReference type="GO" id="GO:0003677">
    <property type="term" value="F:DNA binding"/>
    <property type="evidence" value="ECO:0007669"/>
    <property type="project" value="UniProtKB-KW"/>
</dbReference>
<dbReference type="SMART" id="SM00421">
    <property type="entry name" value="HTH_LUXR"/>
    <property type="match status" value="1"/>
</dbReference>
<sequence>MQTKFSTFLWKKGNLLDSKKLMEITSKCISEIIQEYQTDDLFITTNDLELEDFLHYNKEHYSYICKAEKIKKTFLFHLLKKQEYIQFKCLLIDNSFSKFINKTIEDQHFIEENINKYNALSKRESNILELICEGKTNNEISVILNISKYTVENHRKNIIKKLNTNYLYPFHIFFQLENKNAT</sequence>
<gene>
    <name evidence="5" type="ORF">HHU12_15410</name>
</gene>
<reference evidence="5 6" key="1">
    <citation type="submission" date="2020-04" db="EMBL/GenBank/DDBJ databases">
        <title>Flammeovirga sp. SR4, a novel species isolated from seawater.</title>
        <authorList>
            <person name="Wang X."/>
        </authorList>
    </citation>
    <scope>NUCLEOTIDE SEQUENCE [LARGE SCALE GENOMIC DNA]</scope>
    <source>
        <strain evidence="5 6">ATCC 23126</strain>
    </source>
</reference>
<evidence type="ECO:0000313" key="6">
    <source>
        <dbReference type="Proteomes" id="UP000576082"/>
    </source>
</evidence>
<keyword evidence="6" id="KW-1185">Reference proteome</keyword>
<evidence type="ECO:0000256" key="1">
    <source>
        <dbReference type="ARBA" id="ARBA00023015"/>
    </source>
</evidence>
<evidence type="ECO:0000313" key="5">
    <source>
        <dbReference type="EMBL" id="NME69363.1"/>
    </source>
</evidence>
<proteinExistence type="predicted"/>